<dbReference type="InterPro" id="IPR003593">
    <property type="entry name" value="AAA+_ATPase"/>
</dbReference>
<accession>A0A969PSW0</accession>
<dbReference type="SUPFAM" id="SSF55785">
    <property type="entry name" value="PYP-like sensor domain (PAS domain)"/>
    <property type="match status" value="1"/>
</dbReference>
<dbReference type="Pfam" id="PF02954">
    <property type="entry name" value="HTH_8"/>
    <property type="match status" value="1"/>
</dbReference>
<organism evidence="9 10">
    <name type="scientific">Alkalicoccus luteus</name>
    <dbReference type="NCBI Taxonomy" id="1237094"/>
    <lineage>
        <taxon>Bacteria</taxon>
        <taxon>Bacillati</taxon>
        <taxon>Bacillota</taxon>
        <taxon>Bacilli</taxon>
        <taxon>Bacillales</taxon>
        <taxon>Bacillaceae</taxon>
        <taxon>Alkalicoccus</taxon>
    </lineage>
</organism>
<dbReference type="FunFam" id="3.40.50.300:FF:000006">
    <property type="entry name" value="DNA-binding transcriptional regulator NtrC"/>
    <property type="match status" value="1"/>
</dbReference>
<dbReference type="Gene3D" id="3.30.450.20">
    <property type="entry name" value="PAS domain"/>
    <property type="match status" value="1"/>
</dbReference>
<dbReference type="CDD" id="cd00009">
    <property type="entry name" value="AAA"/>
    <property type="match status" value="1"/>
</dbReference>
<keyword evidence="4" id="KW-0238">DNA-binding</keyword>
<dbReference type="InterPro" id="IPR002078">
    <property type="entry name" value="Sigma_54_int"/>
</dbReference>
<keyword evidence="1" id="KW-0547">Nucleotide-binding</keyword>
<dbReference type="SMART" id="SM00382">
    <property type="entry name" value="AAA"/>
    <property type="match status" value="1"/>
</dbReference>
<dbReference type="InterPro" id="IPR027417">
    <property type="entry name" value="P-loop_NTPase"/>
</dbReference>
<dbReference type="InterPro" id="IPR035965">
    <property type="entry name" value="PAS-like_dom_sf"/>
</dbReference>
<keyword evidence="2" id="KW-0067">ATP-binding</keyword>
<dbReference type="InterPro" id="IPR002197">
    <property type="entry name" value="HTH_Fis"/>
</dbReference>
<comment type="caution">
    <text evidence="9">The sequence shown here is derived from an EMBL/GenBank/DDBJ whole genome shotgun (WGS) entry which is preliminary data.</text>
</comment>
<dbReference type="InterPro" id="IPR025943">
    <property type="entry name" value="Sigma_54_int_dom_ATP-bd_2"/>
</dbReference>
<dbReference type="PANTHER" id="PTHR32071:SF57">
    <property type="entry name" value="C4-DICARBOXYLATE TRANSPORT TRANSCRIPTIONAL REGULATORY PROTEIN DCTD"/>
    <property type="match status" value="1"/>
</dbReference>
<evidence type="ECO:0000259" key="8">
    <source>
        <dbReference type="PROSITE" id="PS50112"/>
    </source>
</evidence>
<dbReference type="PROSITE" id="PS00675">
    <property type="entry name" value="SIGMA54_INTERACT_1"/>
    <property type="match status" value="1"/>
</dbReference>
<dbReference type="Proteomes" id="UP000752012">
    <property type="component" value="Unassembled WGS sequence"/>
</dbReference>
<dbReference type="Gene3D" id="3.40.50.300">
    <property type="entry name" value="P-loop containing nucleotide triphosphate hydrolases"/>
    <property type="match status" value="1"/>
</dbReference>
<evidence type="ECO:0000313" key="10">
    <source>
        <dbReference type="Proteomes" id="UP000752012"/>
    </source>
</evidence>
<dbReference type="SUPFAM" id="SSF46689">
    <property type="entry name" value="Homeodomain-like"/>
    <property type="match status" value="1"/>
</dbReference>
<reference evidence="9 10" key="1">
    <citation type="submission" date="2020-03" db="EMBL/GenBank/DDBJ databases">
        <title>Assessment of the enzymatic potential of alkaline-tolerant lipase obtained from Bacillus luteus H11 (technogenic soil) for the bioremediation of saline soils contaminated with petroleum substances.</title>
        <authorList>
            <person name="Kalwasinska A."/>
        </authorList>
    </citation>
    <scope>NUCLEOTIDE SEQUENCE [LARGE SCALE GENOMIC DNA]</scope>
    <source>
        <strain evidence="9 10">H11</strain>
    </source>
</reference>
<dbReference type="Pfam" id="PF25601">
    <property type="entry name" value="AAA_lid_14"/>
    <property type="match status" value="1"/>
</dbReference>
<dbReference type="SMART" id="SM00091">
    <property type="entry name" value="PAS"/>
    <property type="match status" value="1"/>
</dbReference>
<evidence type="ECO:0000256" key="1">
    <source>
        <dbReference type="ARBA" id="ARBA00022741"/>
    </source>
</evidence>
<dbReference type="Pfam" id="PF00158">
    <property type="entry name" value="Sigma54_activat"/>
    <property type="match status" value="1"/>
</dbReference>
<feature type="domain" description="PAS" evidence="8">
    <location>
        <begin position="79"/>
        <end position="119"/>
    </location>
</feature>
<evidence type="ECO:0000256" key="5">
    <source>
        <dbReference type="ARBA" id="ARBA00023163"/>
    </source>
</evidence>
<dbReference type="InterPro" id="IPR058031">
    <property type="entry name" value="AAA_lid_NorR"/>
</dbReference>
<dbReference type="GO" id="GO:0005524">
    <property type="term" value="F:ATP binding"/>
    <property type="evidence" value="ECO:0007669"/>
    <property type="project" value="UniProtKB-KW"/>
</dbReference>
<dbReference type="InterPro" id="IPR000014">
    <property type="entry name" value="PAS"/>
</dbReference>
<dbReference type="CDD" id="cd00130">
    <property type="entry name" value="PAS"/>
    <property type="match status" value="1"/>
</dbReference>
<dbReference type="EMBL" id="JAATHJ010000022">
    <property type="protein sequence ID" value="NJP38474.1"/>
    <property type="molecule type" value="Genomic_DNA"/>
</dbReference>
<feature type="compositionally biased region" description="Basic and acidic residues" evidence="6">
    <location>
        <begin position="1"/>
        <end position="17"/>
    </location>
</feature>
<keyword evidence="10" id="KW-1185">Reference proteome</keyword>
<keyword evidence="3" id="KW-0805">Transcription regulation</keyword>
<protein>
    <submittedName>
        <fullName evidence="9">Sigma 54-interacting transcriptional regulator</fullName>
    </submittedName>
</protein>
<dbReference type="PROSITE" id="PS00676">
    <property type="entry name" value="SIGMA54_INTERACT_2"/>
    <property type="match status" value="1"/>
</dbReference>
<sequence>MLTPERLRKAERDRVEPDNPIPDAYVKEPVFIEDHDPLSTFPPEETAALVRRNGQIAGLLKRDTVLRDLQRLRAESRLNEEILQVVFETAYEGIAVVDQHANIVHMNDAYRSFLGITPEAEVIGRAVTDVIDNTQLHRVVETGIPERAQTQVIQGQKMIVHRIPIWRGDEITGAIGMLIFEGVSELYHILEQEAEGKTLAETAKAAPEYEDVTFENMVGESHAIQMMKSRARKASRTKATVMITGESGTGKEVFAKAIRNMSPRAKGPYVSINCAAIPDQLLEAELFGFEEGSFTGAKKGGQSGKFEQAHKGTLFLDEIGDMPLHMQTKILRVLEEEAVVRVGGSQMIQLDVRIITATNQNLLKKVEEGTFRKDLYYRLNVIQLELPTLRERKEDIPALVQHYIPKLAYKHSLEQKTFTKEAMQKLRSYEWPGNIRELVNVLEQVLTLADGTAVEVHDLPHAVQAAAEQEPKAMLHERKESREKSMIETVLEEAGGNKTKAAEQLGIHRTTLHKKIKRYSIEV</sequence>
<feature type="region of interest" description="Disordered" evidence="6">
    <location>
        <begin position="1"/>
        <end position="21"/>
    </location>
</feature>
<dbReference type="Gene3D" id="1.10.10.60">
    <property type="entry name" value="Homeodomain-like"/>
    <property type="match status" value="1"/>
</dbReference>
<dbReference type="InterPro" id="IPR025944">
    <property type="entry name" value="Sigma_54_int_dom_CS"/>
</dbReference>
<evidence type="ECO:0000313" key="9">
    <source>
        <dbReference type="EMBL" id="NJP38474.1"/>
    </source>
</evidence>
<dbReference type="PRINTS" id="PR01590">
    <property type="entry name" value="HTHFIS"/>
</dbReference>
<dbReference type="AlphaFoldDB" id="A0A969PSW0"/>
<dbReference type="SUPFAM" id="SSF52540">
    <property type="entry name" value="P-loop containing nucleoside triphosphate hydrolases"/>
    <property type="match status" value="1"/>
</dbReference>
<evidence type="ECO:0000256" key="4">
    <source>
        <dbReference type="ARBA" id="ARBA00023125"/>
    </source>
</evidence>
<evidence type="ECO:0000256" key="6">
    <source>
        <dbReference type="SAM" id="MobiDB-lite"/>
    </source>
</evidence>
<dbReference type="GO" id="GO:0006355">
    <property type="term" value="P:regulation of DNA-templated transcription"/>
    <property type="evidence" value="ECO:0007669"/>
    <property type="project" value="InterPro"/>
</dbReference>
<dbReference type="PROSITE" id="PS00688">
    <property type="entry name" value="SIGMA54_INTERACT_3"/>
    <property type="match status" value="1"/>
</dbReference>
<dbReference type="InterPro" id="IPR013767">
    <property type="entry name" value="PAS_fold"/>
</dbReference>
<dbReference type="InterPro" id="IPR009057">
    <property type="entry name" value="Homeodomain-like_sf"/>
</dbReference>
<dbReference type="Pfam" id="PF00989">
    <property type="entry name" value="PAS"/>
    <property type="match status" value="1"/>
</dbReference>
<proteinExistence type="predicted"/>
<dbReference type="PANTHER" id="PTHR32071">
    <property type="entry name" value="TRANSCRIPTIONAL REGULATORY PROTEIN"/>
    <property type="match status" value="1"/>
</dbReference>
<keyword evidence="5" id="KW-0804">Transcription</keyword>
<evidence type="ECO:0000259" key="7">
    <source>
        <dbReference type="PROSITE" id="PS50045"/>
    </source>
</evidence>
<dbReference type="InterPro" id="IPR025662">
    <property type="entry name" value="Sigma_54_int_dom_ATP-bd_1"/>
</dbReference>
<name>A0A969PSW0_9BACI</name>
<dbReference type="Gene3D" id="1.10.8.60">
    <property type="match status" value="1"/>
</dbReference>
<dbReference type="GO" id="GO:0043565">
    <property type="term" value="F:sequence-specific DNA binding"/>
    <property type="evidence" value="ECO:0007669"/>
    <property type="project" value="InterPro"/>
</dbReference>
<evidence type="ECO:0000256" key="3">
    <source>
        <dbReference type="ARBA" id="ARBA00023015"/>
    </source>
</evidence>
<feature type="domain" description="Sigma-54 factor interaction" evidence="7">
    <location>
        <begin position="217"/>
        <end position="447"/>
    </location>
</feature>
<gene>
    <name evidence="9" type="ORF">HCN83_12830</name>
</gene>
<dbReference type="PROSITE" id="PS50112">
    <property type="entry name" value="PAS"/>
    <property type="match status" value="1"/>
</dbReference>
<dbReference type="NCBIfam" id="TIGR00229">
    <property type="entry name" value="sensory_box"/>
    <property type="match status" value="1"/>
</dbReference>
<evidence type="ECO:0000256" key="2">
    <source>
        <dbReference type="ARBA" id="ARBA00022840"/>
    </source>
</evidence>
<dbReference type="PROSITE" id="PS50045">
    <property type="entry name" value="SIGMA54_INTERACT_4"/>
    <property type="match status" value="1"/>
</dbReference>